<dbReference type="PROSITE" id="PS51375">
    <property type="entry name" value="PPR"/>
    <property type="match status" value="7"/>
</dbReference>
<organism evidence="4">
    <name type="scientific">Triticum aestivum</name>
    <name type="common">Wheat</name>
    <dbReference type="NCBI Taxonomy" id="4565"/>
    <lineage>
        <taxon>Eukaryota</taxon>
        <taxon>Viridiplantae</taxon>
        <taxon>Streptophyta</taxon>
        <taxon>Embryophyta</taxon>
        <taxon>Tracheophyta</taxon>
        <taxon>Spermatophyta</taxon>
        <taxon>Magnoliopsida</taxon>
        <taxon>Liliopsida</taxon>
        <taxon>Poales</taxon>
        <taxon>Poaceae</taxon>
        <taxon>BOP clade</taxon>
        <taxon>Pooideae</taxon>
        <taxon>Triticodae</taxon>
        <taxon>Triticeae</taxon>
        <taxon>Triticinae</taxon>
        <taxon>Triticum</taxon>
    </lineage>
</organism>
<keyword evidence="1" id="KW-0677">Repeat</keyword>
<dbReference type="Pfam" id="PF13041">
    <property type="entry name" value="PPR_2"/>
    <property type="match status" value="3"/>
</dbReference>
<feature type="repeat" description="PPR" evidence="3">
    <location>
        <begin position="362"/>
        <end position="396"/>
    </location>
</feature>
<dbReference type="EnsemblPlants" id="TraesCS1B02G387600.1">
    <property type="protein sequence ID" value="TraesCS1B02G387600.1.cds1"/>
    <property type="gene ID" value="TraesCS1B02G387600"/>
</dbReference>
<dbReference type="OrthoDB" id="185373at2759"/>
<proteinExistence type="predicted"/>
<dbReference type="Gramene" id="TraesCLE_scaffold_004739_01G000300.1">
    <property type="protein sequence ID" value="TraesCLE_scaffold_004739_01G000300.1"/>
    <property type="gene ID" value="TraesCLE_scaffold_004739_01G000300"/>
</dbReference>
<reference evidence="4" key="1">
    <citation type="submission" date="2018-08" db="EMBL/GenBank/DDBJ databases">
        <authorList>
            <person name="Rossello M."/>
        </authorList>
    </citation>
    <scope>NUCLEOTIDE SEQUENCE [LARGE SCALE GENOMIC DNA]</scope>
    <source>
        <strain evidence="4">cv. Chinese Spring</strain>
    </source>
</reference>
<dbReference type="InterPro" id="IPR051114">
    <property type="entry name" value="Mito_RNA_Proc_CCM1"/>
</dbReference>
<feature type="repeat" description="PPR" evidence="3">
    <location>
        <begin position="186"/>
        <end position="220"/>
    </location>
</feature>
<dbReference type="PANTHER" id="PTHR47934:SF6">
    <property type="entry name" value="MITOCHONDRIAL GROUP I INTRON SPLICING FACTOR CCM1-RELATED"/>
    <property type="match status" value="1"/>
</dbReference>
<dbReference type="InterPro" id="IPR011990">
    <property type="entry name" value="TPR-like_helical_dom_sf"/>
</dbReference>
<keyword evidence="2" id="KW-0809">Transit peptide</keyword>
<evidence type="ECO:0000313" key="5">
    <source>
        <dbReference type="Proteomes" id="UP000019116"/>
    </source>
</evidence>
<sequence length="461" mass="49591">MSITQQRSVKANCVSAGELTGIALSPMLPNSRARHRRDPSKLLYKPRPPPEPHPFLLHLKSLPSPVAAAAALLSAPRRLHDHPFASCVLYRLARARLFPLLLPLLSALRARRAPLRATVFAGLIDRLGAASRPDAALIVFFRAVPAFCSHSNATFHALIHCLVCNGRVDAARNMLPRAAKLGVRPNAVSYNIILKGLCGRDGSAGARVVLDEMLGRGVRPTVVTFNTLVGAACQEGDVGAAERLKEEMVRRGVSPNAVTYSLLMRGLCDAGRQDDAKKLMFDMEYQGCQTEAVNYGVLMSAYARQGDVDAIRGLLSDMRMRKLGPDDASYNVLIKCLCDSGRVEEAHKALVEMQLKDGMAPSAATYRVLADGCCRAGDFGLGLRVFNAMLSSGHRPLGHTFKHLAKGLGEDGKAEEACFVLEKMAESGVCMDAEGWRSLATCVCSGSAGEVKLVDELALSS</sequence>
<evidence type="ECO:0000256" key="3">
    <source>
        <dbReference type="PROSITE-ProRule" id="PRU00708"/>
    </source>
</evidence>
<keyword evidence="5" id="KW-1185">Reference proteome</keyword>
<dbReference type="Gramene" id="TraesCS1B02G387600.1">
    <property type="protein sequence ID" value="TraesCS1B02G387600.1.cds1"/>
    <property type="gene ID" value="TraesCS1B02G387600"/>
</dbReference>
<gene>
    <name evidence="4" type="primary">LOC123143388</name>
</gene>
<dbReference type="Gramene" id="TraesROB_scaffold_002245_01G000300.1">
    <property type="protein sequence ID" value="TraesROB_scaffold_002245_01G000300.1"/>
    <property type="gene ID" value="TraesROB_scaffold_002245_01G000300"/>
</dbReference>
<dbReference type="Gramene" id="TraesCAD_scaffold_006305_01G000200.1">
    <property type="protein sequence ID" value="TraesCAD_scaffold_006305_01G000200.1"/>
    <property type="gene ID" value="TraesCAD_scaffold_006305_01G000200"/>
</dbReference>
<dbReference type="OMA" id="NIPCKET"/>
<evidence type="ECO:0000256" key="1">
    <source>
        <dbReference type="ARBA" id="ARBA00022737"/>
    </source>
</evidence>
<dbReference type="PANTHER" id="PTHR47934">
    <property type="entry name" value="PENTATRICOPEPTIDE REPEAT-CONTAINING PROTEIN PET309, MITOCHONDRIAL"/>
    <property type="match status" value="1"/>
</dbReference>
<feature type="repeat" description="PPR" evidence="3">
    <location>
        <begin position="291"/>
        <end position="325"/>
    </location>
</feature>
<dbReference type="NCBIfam" id="TIGR00756">
    <property type="entry name" value="PPR"/>
    <property type="match status" value="6"/>
</dbReference>
<dbReference type="AlphaFoldDB" id="A0A3B5Z2X1"/>
<dbReference type="InterPro" id="IPR002885">
    <property type="entry name" value="PPR_rpt"/>
</dbReference>
<accession>A0A3B5Z2X1</accession>
<dbReference type="SMR" id="A0A3B5Z2X1"/>
<dbReference type="Pfam" id="PF01535">
    <property type="entry name" value="PPR"/>
    <property type="match status" value="2"/>
</dbReference>
<reference evidence="4" key="2">
    <citation type="submission" date="2018-10" db="UniProtKB">
        <authorList>
            <consortium name="EnsemblPlants"/>
        </authorList>
    </citation>
    <scope>IDENTIFICATION</scope>
</reference>
<evidence type="ECO:0000313" key="4">
    <source>
        <dbReference type="EnsemblPlants" id="TraesCS1B02G387600.1.cds1"/>
    </source>
</evidence>
<name>A0A3B5Z2X1_WHEAT</name>
<feature type="repeat" description="PPR" evidence="3">
    <location>
        <begin position="256"/>
        <end position="290"/>
    </location>
</feature>
<dbReference type="Proteomes" id="UP000019116">
    <property type="component" value="Chromosome 1B"/>
</dbReference>
<evidence type="ECO:0008006" key="6">
    <source>
        <dbReference type="Google" id="ProtNLM"/>
    </source>
</evidence>
<feature type="repeat" description="PPR" evidence="3">
    <location>
        <begin position="221"/>
        <end position="255"/>
    </location>
</feature>
<dbReference type="Gene3D" id="1.25.40.10">
    <property type="entry name" value="Tetratricopeptide repeat domain"/>
    <property type="match status" value="3"/>
</dbReference>
<dbReference type="Gramene" id="TraesCS1B03G1052600.1">
    <property type="protein sequence ID" value="TraesCS1B03G1052600.1.CDS1"/>
    <property type="gene ID" value="TraesCS1B03G1052600"/>
</dbReference>
<protein>
    <recommendedName>
        <fullName evidence="6">Pentacotripeptide-repeat region of PRORP domain-containing protein</fullName>
    </recommendedName>
</protein>
<feature type="repeat" description="PPR" evidence="3">
    <location>
        <begin position="326"/>
        <end position="361"/>
    </location>
</feature>
<dbReference type="STRING" id="4565.A0A3B5Z2X1"/>
<feature type="repeat" description="PPR" evidence="3">
    <location>
        <begin position="151"/>
        <end position="185"/>
    </location>
</feature>
<evidence type="ECO:0000256" key="2">
    <source>
        <dbReference type="ARBA" id="ARBA00022946"/>
    </source>
</evidence>